<evidence type="ECO:0000313" key="2">
    <source>
        <dbReference type="EnsemblMetazoa" id="AMEC014499-PA"/>
    </source>
</evidence>
<accession>A0A182U5X7</accession>
<dbReference type="EnsemblMetazoa" id="AMEC014499-RA">
    <property type="protein sequence ID" value="AMEC014499-PA"/>
    <property type="gene ID" value="AMEC014499"/>
</dbReference>
<keyword evidence="1" id="KW-0732">Signal</keyword>
<dbReference type="VEuPathDB" id="VectorBase:AMEC014499"/>
<feature type="signal peptide" evidence="1">
    <location>
        <begin position="1"/>
        <end position="33"/>
    </location>
</feature>
<dbReference type="STRING" id="34690.A0A182U5X7"/>
<reference evidence="3" key="1">
    <citation type="submission" date="2014-01" db="EMBL/GenBank/DDBJ databases">
        <title>The Genome Sequence of Anopheles melas CM1001059_A (V2).</title>
        <authorList>
            <consortium name="The Broad Institute Genomics Platform"/>
            <person name="Neafsey D.E."/>
            <person name="Besansky N."/>
            <person name="Howell P."/>
            <person name="Walton C."/>
            <person name="Young S.K."/>
            <person name="Zeng Q."/>
            <person name="Gargeya S."/>
            <person name="Fitzgerald M."/>
            <person name="Haas B."/>
            <person name="Abouelleil A."/>
            <person name="Allen A.W."/>
            <person name="Alvarado L."/>
            <person name="Arachchi H.M."/>
            <person name="Berlin A.M."/>
            <person name="Chapman S.B."/>
            <person name="Gainer-Dewar J."/>
            <person name="Goldberg J."/>
            <person name="Griggs A."/>
            <person name="Gujja S."/>
            <person name="Hansen M."/>
            <person name="Howarth C."/>
            <person name="Imamovic A."/>
            <person name="Ireland A."/>
            <person name="Larimer J."/>
            <person name="McCowan C."/>
            <person name="Murphy C."/>
            <person name="Pearson M."/>
            <person name="Poon T.W."/>
            <person name="Priest M."/>
            <person name="Roberts A."/>
            <person name="Saif S."/>
            <person name="Shea T."/>
            <person name="Sisk P."/>
            <person name="Sykes S."/>
            <person name="Wortman J."/>
            <person name="Nusbaum C."/>
            <person name="Birren B."/>
        </authorList>
    </citation>
    <scope>NUCLEOTIDE SEQUENCE [LARGE SCALE GENOMIC DNA]</scope>
    <source>
        <strain evidence="3">CM1001059</strain>
    </source>
</reference>
<dbReference type="AlphaFoldDB" id="A0A182U5X7"/>
<organism evidence="2 3">
    <name type="scientific">Anopheles melas</name>
    <dbReference type="NCBI Taxonomy" id="34690"/>
    <lineage>
        <taxon>Eukaryota</taxon>
        <taxon>Metazoa</taxon>
        <taxon>Ecdysozoa</taxon>
        <taxon>Arthropoda</taxon>
        <taxon>Hexapoda</taxon>
        <taxon>Insecta</taxon>
        <taxon>Pterygota</taxon>
        <taxon>Neoptera</taxon>
        <taxon>Endopterygota</taxon>
        <taxon>Diptera</taxon>
        <taxon>Nematocera</taxon>
        <taxon>Culicoidea</taxon>
        <taxon>Culicidae</taxon>
        <taxon>Anophelinae</taxon>
        <taxon>Anopheles</taxon>
    </lineage>
</organism>
<proteinExistence type="predicted"/>
<keyword evidence="3" id="KW-1185">Reference proteome</keyword>
<reference evidence="2" key="2">
    <citation type="submission" date="2020-05" db="UniProtKB">
        <authorList>
            <consortium name="EnsemblMetazoa"/>
        </authorList>
    </citation>
    <scope>IDENTIFICATION</scope>
    <source>
        <strain evidence="2">CM1001059</strain>
    </source>
</reference>
<evidence type="ECO:0000313" key="3">
    <source>
        <dbReference type="Proteomes" id="UP000075902"/>
    </source>
</evidence>
<name>A0A182U5X7_9DIPT</name>
<sequence>MKQKRGARLVNGLGFIVLLTIGWVSVCPPSAHAEYIPPGPKYKCPEKAKLIYPCICTQGTDDGIFIQCENSNLASLSVAFINLASMNVPIVQLRLQRCKISKYWRPCCLCNHPNTCIICKNFHETRSPERE</sequence>
<evidence type="ECO:0000256" key="1">
    <source>
        <dbReference type="SAM" id="SignalP"/>
    </source>
</evidence>
<protein>
    <submittedName>
        <fullName evidence="2">Uncharacterized protein</fullName>
    </submittedName>
</protein>
<dbReference type="Proteomes" id="UP000075902">
    <property type="component" value="Unassembled WGS sequence"/>
</dbReference>
<feature type="chain" id="PRO_5008137842" evidence="1">
    <location>
        <begin position="34"/>
        <end position="131"/>
    </location>
</feature>